<proteinExistence type="predicted"/>
<accession>A0AAX6RMX6</accession>
<dbReference type="RefSeq" id="XP_021098681.1">
    <property type="nucleotide sequence ID" value="XM_021243022.1"/>
</dbReference>
<feature type="compositionally biased region" description="Polar residues" evidence="1">
    <location>
        <begin position="1"/>
        <end position="13"/>
    </location>
</feature>
<evidence type="ECO:0000256" key="1">
    <source>
        <dbReference type="SAM" id="MobiDB-lite"/>
    </source>
</evidence>
<feature type="compositionally biased region" description="Low complexity" evidence="1">
    <location>
        <begin position="28"/>
        <end position="57"/>
    </location>
</feature>
<name>A0AAX6RMX6_HETGA</name>
<organism evidence="2 3">
    <name type="scientific">Heterocephalus glaber</name>
    <name type="common">Naked mole rat</name>
    <dbReference type="NCBI Taxonomy" id="10181"/>
    <lineage>
        <taxon>Eukaryota</taxon>
        <taxon>Metazoa</taxon>
        <taxon>Chordata</taxon>
        <taxon>Craniata</taxon>
        <taxon>Vertebrata</taxon>
        <taxon>Euteleostomi</taxon>
        <taxon>Mammalia</taxon>
        <taxon>Eutheria</taxon>
        <taxon>Euarchontoglires</taxon>
        <taxon>Glires</taxon>
        <taxon>Rodentia</taxon>
        <taxon>Hystricomorpha</taxon>
        <taxon>Bathyergidae</taxon>
        <taxon>Heterocephalus</taxon>
    </lineage>
</organism>
<reference evidence="3" key="1">
    <citation type="submission" date="2025-08" db="UniProtKB">
        <authorList>
            <consortium name="RefSeq"/>
        </authorList>
    </citation>
    <scope>IDENTIFICATION</scope>
</reference>
<protein>
    <submittedName>
        <fullName evidence="3">Atherin-like isoform X1</fullName>
    </submittedName>
</protein>
<evidence type="ECO:0000313" key="3">
    <source>
        <dbReference type="RefSeq" id="XP_021098681.1"/>
    </source>
</evidence>
<dbReference type="GeneID" id="110345493"/>
<keyword evidence="2" id="KW-1185">Reference proteome</keyword>
<dbReference type="Proteomes" id="UP000694906">
    <property type="component" value="Unplaced"/>
</dbReference>
<feature type="region of interest" description="Disordered" evidence="1">
    <location>
        <begin position="1"/>
        <end position="121"/>
    </location>
</feature>
<evidence type="ECO:0000313" key="2">
    <source>
        <dbReference type="Proteomes" id="UP000694906"/>
    </source>
</evidence>
<sequence length="228" mass="23569">MIHTVSRTSSAPVTSAPAKPDPPPGARLPPAAVAAPRPATPTWAPAARAAPAGPQRAEPVRPPRRAPAPPAATGNGCTPPGSAARPGGAPREDPWCPRPPPAPAPSRTAPGEPAPPSSQLRRLWGGGLGTFGLRWTKPSRCLFASRLGEYLLGSPISTHTGTTYLNLFHLPQGGLALALLDLHSCCPLTCGKPSLTCFVLFSALKVPSPLHRCPRHCSSTFSLSPSLD</sequence>
<dbReference type="AlphaFoldDB" id="A0AAX6RMX6"/>
<feature type="compositionally biased region" description="Low complexity" evidence="1">
    <location>
        <begin position="79"/>
        <end position="89"/>
    </location>
</feature>
<gene>
    <name evidence="3" type="primary">LOC110345493</name>
</gene>